<reference evidence="10 11" key="1">
    <citation type="submission" date="2020-08" db="EMBL/GenBank/DDBJ databases">
        <title>Genomic Encyclopedia of Type Strains, Phase III (KMG-III): the genomes of soil and plant-associated and newly described type strains.</title>
        <authorList>
            <person name="Whitman W."/>
        </authorList>
    </citation>
    <scope>NUCLEOTIDE SEQUENCE [LARGE SCALE GENOMIC DNA]</scope>
    <source>
        <strain evidence="10 11">CECT 7015</strain>
    </source>
</reference>
<evidence type="ECO:0000256" key="1">
    <source>
        <dbReference type="ARBA" id="ARBA00004651"/>
    </source>
</evidence>
<dbReference type="GO" id="GO:0005886">
    <property type="term" value="C:plasma membrane"/>
    <property type="evidence" value="ECO:0007669"/>
    <property type="project" value="UniProtKB-SubCell"/>
</dbReference>
<feature type="compositionally biased region" description="Basic and acidic residues" evidence="7">
    <location>
        <begin position="27"/>
        <end position="46"/>
    </location>
</feature>
<evidence type="ECO:0000313" key="11">
    <source>
        <dbReference type="Proteomes" id="UP000554520"/>
    </source>
</evidence>
<organism evidence="10 11">
    <name type="scientific">Phyllobacterium trifolii</name>
    <dbReference type="NCBI Taxonomy" id="300193"/>
    <lineage>
        <taxon>Bacteria</taxon>
        <taxon>Pseudomonadati</taxon>
        <taxon>Pseudomonadota</taxon>
        <taxon>Alphaproteobacteria</taxon>
        <taxon>Hyphomicrobiales</taxon>
        <taxon>Phyllobacteriaceae</taxon>
        <taxon>Phyllobacterium</taxon>
    </lineage>
</organism>
<dbReference type="GO" id="GO:0004713">
    <property type="term" value="F:protein tyrosine kinase activity"/>
    <property type="evidence" value="ECO:0007669"/>
    <property type="project" value="TreeGrafter"/>
</dbReference>
<name>A0A839U9V0_9HYPH</name>
<keyword evidence="3 8" id="KW-0812">Transmembrane</keyword>
<dbReference type="AlphaFoldDB" id="A0A839U9V0"/>
<evidence type="ECO:0000256" key="6">
    <source>
        <dbReference type="SAM" id="Coils"/>
    </source>
</evidence>
<dbReference type="PANTHER" id="PTHR32309:SF13">
    <property type="entry name" value="FERRIC ENTEROBACTIN TRANSPORT PROTEIN FEPE"/>
    <property type="match status" value="1"/>
</dbReference>
<keyword evidence="11" id="KW-1185">Reference proteome</keyword>
<feature type="compositionally biased region" description="Polar residues" evidence="7">
    <location>
        <begin position="669"/>
        <end position="685"/>
    </location>
</feature>
<accession>A0A839U9V0</accession>
<feature type="compositionally biased region" description="Basic and acidic residues" evidence="7">
    <location>
        <begin position="1"/>
        <end position="10"/>
    </location>
</feature>
<feature type="region of interest" description="Disordered" evidence="7">
    <location>
        <begin position="129"/>
        <end position="152"/>
    </location>
</feature>
<comment type="caution">
    <text evidence="10">The sequence shown here is derived from an EMBL/GenBank/DDBJ whole genome shotgun (WGS) entry which is preliminary data.</text>
</comment>
<proteinExistence type="predicted"/>
<dbReference type="InterPro" id="IPR003856">
    <property type="entry name" value="LPS_length_determ_N"/>
</dbReference>
<feature type="domain" description="Polysaccharide chain length determinant N-terminal" evidence="9">
    <location>
        <begin position="205"/>
        <end position="288"/>
    </location>
</feature>
<feature type="transmembrane region" description="Helical" evidence="8">
    <location>
        <begin position="212"/>
        <end position="230"/>
    </location>
</feature>
<comment type="subcellular location">
    <subcellularLocation>
        <location evidence="1">Cell membrane</location>
        <topology evidence="1">Multi-pass membrane protein</topology>
    </subcellularLocation>
</comment>
<sequence>MSNRENEMAKRPRRSLLSFASQPESEGEAHADPERVTTSIRGEDNLDHYHRMRALRLAAGSEILQPSLSDIPEDLSSEEAEQDAVNRMRADMAAIKAELNRRVDAAEQITPQRDESLPLIEKPVRADPETPIVTARPEPEPTEQLQEKPEPVFRPELRKNKELEPDPEPVITPVPVRRQAPRKVQPVEYQSDEWRPLVDPRIVINRVGRSKGLIIATTIIGTLLGVGYAMTLPKLYASTVEVLVDPRDLKIVDKEISSSQLPVDASLAIAESQLRVIQSSSVLTKVIDRTGLAKDPEFNGDLKERGLFASIQDLFSTDSTPDETTRETVLLRNLYDHLEVERSTKNFIFNITVKSRDPQKAALIANTVSDVFREEQGNIQSDTARQATESLTARLNDLRAGVQDAENAVQKFKAENDLVDVQGRLISDDEITRTNDELTQARNQTIRLKAQADSIRNTSVEGVLGNTLPEEFRSGVIVALRSQYGALKQQADGLATKLGPRHPQLIQAQSQGVGVRNEIRNELGRIASSVQVELQRATQQEQDLSSRLAQLKTRTATNNEDMVKLRELEREVTAKREVYEAFLLRAKETGELEGMNTTNIRVISPARPALESTGGSRKLVAIGGLLGGLLAGLGIAVLLGMIESFRAGNRAPAYAEDEPPVDPVPPSGTKRTVSPESTGSVSAVPSESRLGAAIRRAQTRSMMSDKSEIENSPHSADDEAAIAEFLYEHADALTEPRHHDNSNIEEMLAEIAALREVLRLRAERKAG</sequence>
<feature type="coiled-coil region" evidence="6">
    <location>
        <begin position="388"/>
        <end position="451"/>
    </location>
</feature>
<feature type="region of interest" description="Disordered" evidence="7">
    <location>
        <begin position="653"/>
        <end position="691"/>
    </location>
</feature>
<feature type="region of interest" description="Disordered" evidence="7">
    <location>
        <begin position="1"/>
        <end position="46"/>
    </location>
</feature>
<gene>
    <name evidence="10" type="ORF">FHS21_004301</name>
</gene>
<dbReference type="RefSeq" id="WP_112551441.1">
    <property type="nucleotide sequence ID" value="NZ_JACHXN010000015.1"/>
</dbReference>
<evidence type="ECO:0000256" key="4">
    <source>
        <dbReference type="ARBA" id="ARBA00022989"/>
    </source>
</evidence>
<keyword evidence="2" id="KW-1003">Cell membrane</keyword>
<evidence type="ECO:0000256" key="7">
    <source>
        <dbReference type="SAM" id="MobiDB-lite"/>
    </source>
</evidence>
<keyword evidence="5 8" id="KW-0472">Membrane</keyword>
<dbReference type="Proteomes" id="UP000554520">
    <property type="component" value="Unassembled WGS sequence"/>
</dbReference>
<evidence type="ECO:0000313" key="10">
    <source>
        <dbReference type="EMBL" id="MBB3147866.1"/>
    </source>
</evidence>
<evidence type="ECO:0000259" key="9">
    <source>
        <dbReference type="Pfam" id="PF02706"/>
    </source>
</evidence>
<evidence type="ECO:0000256" key="5">
    <source>
        <dbReference type="ARBA" id="ARBA00023136"/>
    </source>
</evidence>
<keyword evidence="4 8" id="KW-1133">Transmembrane helix</keyword>
<evidence type="ECO:0000256" key="3">
    <source>
        <dbReference type="ARBA" id="ARBA00022692"/>
    </source>
</evidence>
<dbReference type="InterPro" id="IPR050445">
    <property type="entry name" value="Bact_polysacc_biosynth/exp"/>
</dbReference>
<dbReference type="EMBL" id="JACHXN010000015">
    <property type="protein sequence ID" value="MBB3147866.1"/>
    <property type="molecule type" value="Genomic_DNA"/>
</dbReference>
<feature type="transmembrane region" description="Helical" evidence="8">
    <location>
        <begin position="619"/>
        <end position="642"/>
    </location>
</feature>
<evidence type="ECO:0000256" key="2">
    <source>
        <dbReference type="ARBA" id="ARBA00022475"/>
    </source>
</evidence>
<dbReference type="Pfam" id="PF02706">
    <property type="entry name" value="Wzz"/>
    <property type="match status" value="1"/>
</dbReference>
<protein>
    <submittedName>
        <fullName evidence="10">Uncharacterized protein involved in exopolysaccharide biosynthesis</fullName>
    </submittedName>
</protein>
<keyword evidence="6" id="KW-0175">Coiled coil</keyword>
<evidence type="ECO:0000256" key="8">
    <source>
        <dbReference type="SAM" id="Phobius"/>
    </source>
</evidence>
<dbReference type="PANTHER" id="PTHR32309">
    <property type="entry name" value="TYROSINE-PROTEIN KINASE"/>
    <property type="match status" value="1"/>
</dbReference>